<dbReference type="VEuPathDB" id="TriTrypDB:TcYC6_0037830"/>
<evidence type="ECO:0000256" key="1">
    <source>
        <dbReference type="SAM" id="MobiDB-lite"/>
    </source>
</evidence>
<comment type="caution">
    <text evidence="2">The sequence shown here is derived from an EMBL/GenBank/DDBJ whole genome shotgun (WGS) entry which is preliminary data.</text>
</comment>
<dbReference type="VEuPathDB" id="TriTrypDB:TcBrA4_0111020"/>
<dbReference type="VEuPathDB" id="TriTrypDB:BCY84_21059"/>
<accession>A0A2V2XAL7</accession>
<dbReference type="VEuPathDB" id="TriTrypDB:C4B63_5g353"/>
<organism evidence="2 3">
    <name type="scientific">Trypanosoma cruzi</name>
    <dbReference type="NCBI Taxonomy" id="5693"/>
    <lineage>
        <taxon>Eukaryota</taxon>
        <taxon>Discoba</taxon>
        <taxon>Euglenozoa</taxon>
        <taxon>Kinetoplastea</taxon>
        <taxon>Metakinetoplastina</taxon>
        <taxon>Trypanosomatida</taxon>
        <taxon>Trypanosomatidae</taxon>
        <taxon>Trypanosoma</taxon>
        <taxon>Schizotrypanum</taxon>
    </lineage>
</organism>
<feature type="region of interest" description="Disordered" evidence="1">
    <location>
        <begin position="352"/>
        <end position="382"/>
    </location>
</feature>
<dbReference type="VEuPathDB" id="TriTrypDB:C3747_16g25"/>
<dbReference type="AlphaFoldDB" id="A0A2V2XAL7"/>
<dbReference type="Proteomes" id="UP000246078">
    <property type="component" value="Unassembled WGS sequence"/>
</dbReference>
<dbReference type="VEuPathDB" id="TriTrypDB:TcG_10903"/>
<gene>
    <name evidence="2" type="ORF">C3747_16g25</name>
</gene>
<protein>
    <submittedName>
        <fullName evidence="2">Uncharacterized protein</fullName>
    </submittedName>
</protein>
<dbReference type="EMBL" id="PRFC01000016">
    <property type="protein sequence ID" value="PWV17791.1"/>
    <property type="molecule type" value="Genomic_DNA"/>
</dbReference>
<evidence type="ECO:0000313" key="2">
    <source>
        <dbReference type="EMBL" id="PWV17791.1"/>
    </source>
</evidence>
<evidence type="ECO:0000313" key="3">
    <source>
        <dbReference type="Proteomes" id="UP000246078"/>
    </source>
</evidence>
<dbReference type="VEuPathDB" id="TriTrypDB:TCSYLVIO_006617"/>
<dbReference type="VEuPathDB" id="TriTrypDB:ECC02_007990"/>
<reference evidence="2 3" key="1">
    <citation type="journal article" date="2018" name="Microb. Genom.">
        <title>Expanding an expanded genome: long-read sequencing of Trypanosoma cruzi.</title>
        <authorList>
            <person name="Berna L."/>
            <person name="Rodriguez M."/>
            <person name="Chiribao M.L."/>
            <person name="Parodi-Talice A."/>
            <person name="Pita S."/>
            <person name="Rijo G."/>
            <person name="Alvarez-Valin F."/>
            <person name="Robello C."/>
        </authorList>
    </citation>
    <scope>NUCLEOTIDE SEQUENCE [LARGE SCALE GENOMIC DNA]</scope>
    <source>
        <strain evidence="2 3">TCC</strain>
    </source>
</reference>
<name>A0A2V2XAL7_TRYCR</name>
<proteinExistence type="predicted"/>
<dbReference type="VEuPathDB" id="TriTrypDB:TcCL_NonESM11092"/>
<sequence>MHRGKPVVIALDSEFLKTHGHVLTRAVAFVPFSSRKGTSGSEHQVDGNVAATSTSLHSSLSPSLPVPKRQAFRRATVFGVPIILNLDPAEVMRRADVLPCGHSLALEMRTGLVSGERLRTLQERHARSDSKAFLKRTEEATTTTTTTKTTTTTFSGNRAWHLEFNSLCPYSIPNIRRADHSWFKAIYSASVHSSEFRGAAMCLDHLKAYGKGRRQERSLSFLLRHHPTLLQEILRVSFSSAEAWCAWLVMCGDLVEKELRQLAEKYRQMSSSPFTPSIWMEYDPSYKGVQYKECGNMEEFSYELSRLWYILLRHGGEVGTKLYTYGDMDAKAIQNTLRLSCCMKTRYSPRASQSARLRSSPSQLTGADEASNNKSDSQDVLTPLQPESGQILTSPYEAKVVDVTRHTLFAASGFRTSPRVIPPLGDALEKAAIVDEAAVRLRSQSDPHNPVWDAKALACITVACGICLG</sequence>
<dbReference type="VEuPathDB" id="TriTrypDB:Tc_MARK_5404"/>
<dbReference type="VEuPathDB" id="TriTrypDB:TcCLB.508873.410"/>
<dbReference type="VEuPathDB" id="TriTrypDB:TCDM_12811"/>
<dbReference type="VEuPathDB" id="TriTrypDB:TcCLB.508083.20"/>
<dbReference type="OrthoDB" id="273298at2759"/>
<dbReference type="OMA" id="DATRHPL"/>